<dbReference type="CDD" id="cd06830">
    <property type="entry name" value="PLPDE_III_ADC"/>
    <property type="match status" value="1"/>
</dbReference>
<dbReference type="PRINTS" id="PR01179">
    <property type="entry name" value="ODADCRBXLASE"/>
</dbReference>
<dbReference type="NCBIfam" id="NF003763">
    <property type="entry name" value="PRK05354.1"/>
    <property type="match status" value="1"/>
</dbReference>
<keyword evidence="6 14" id="KW-0210">Decarboxylase</keyword>
<dbReference type="InterPro" id="IPR000183">
    <property type="entry name" value="Orn/DAP/Arg_de-COase"/>
</dbReference>
<feature type="domain" description="Orn/DAP/Arg decarboxylase 2 N-terminal" evidence="15">
    <location>
        <begin position="177"/>
        <end position="434"/>
    </location>
</feature>
<keyword evidence="7 14" id="KW-0460">Magnesium</keyword>
<evidence type="ECO:0000256" key="11">
    <source>
        <dbReference type="ARBA" id="ARBA00049309"/>
    </source>
</evidence>
<comment type="similarity">
    <text evidence="4 14">Belongs to the Orn/Lys/Arg decarboxylase class-II family. SpeA subfamily.</text>
</comment>
<dbReference type="UniPathway" id="UPA00186">
    <property type="reaction ID" value="UER00284"/>
</dbReference>
<sequence>MQNFGKTQTRVRFAAVSRLDSAFLGLLSFTHFFDSYHYIKPPPSTCNSHSLSLFLITFIHILPPSILANSSMPVPYSQAAFASPPASVKWSSALSSELYRIDGWGAPYLTVNSSGSICVRPHGTDTVSHREIDLLEVLNKVSDLGLPLPVTVRFPDVLKNRLESLQSAFDAAVHSQGYTSHYQGVYPVKCNQDKFVVDDIVKFGSKFRFGLESGSKPELLLAMTSLCKGSPEAFLICNGYKDEQYISLALVARKLRFNAVIVLEKEEEIDLVIRISRRMCVRPVIGIRAKLRTKQSGYFGPASGEKGKFGLTTAQILRVVKKLRDFEILDCLQLLHFHIGSQIPSTALLSDGVSEAAHIYCELVRLGASMRVIDVGGGLGIDYDGSKSTDSDVSVGYGLTEYASAVVNAVRSVCDGKGVNHPVICSESGRAIVSHHSILIFEAVSATPAGESNGDSSNLTAHIQSCVDLLDKDWREEYQKLSAAAIRGDFGACVIYADQLKQRCVEQFKNGGLRMEQMAAVDGVYDLVAKAAAGPPSPDHIPAATYHVNLSIFTSIPDYWAIGQLFPIVPIHRLNERPGVRGVLSDLTCDSDGKINKFIGGESTLPLHELRGGAGAGEGYYLGMFLGGAYEEAMGGIHNLFGRPSEVRVTDGGAHGFSVTRAVSGQSCADVLRVMQHDPQVMLRALKQRAEEFAGDDEFGSTFDGTPYLVSGCARDI</sequence>
<comment type="pathway">
    <text evidence="3 14">Amine and polyamine biosynthesis; agmatine biosynthesis; agmatine from L-arginine: step 1/1.</text>
</comment>
<evidence type="ECO:0000256" key="4">
    <source>
        <dbReference type="ARBA" id="ARBA00008357"/>
    </source>
</evidence>
<evidence type="ECO:0000256" key="6">
    <source>
        <dbReference type="ARBA" id="ARBA00022793"/>
    </source>
</evidence>
<dbReference type="SUPFAM" id="SSF51419">
    <property type="entry name" value="PLP-binding barrel"/>
    <property type="match status" value="1"/>
</dbReference>
<dbReference type="GO" id="GO:0008792">
    <property type="term" value="F:arginine decarboxylase activity"/>
    <property type="evidence" value="ECO:0007669"/>
    <property type="project" value="UniProtKB-EC"/>
</dbReference>
<dbReference type="PANTHER" id="PTHR43295:SF1">
    <property type="entry name" value="ARGININE DECARBOXYLASE 1, CHLOROPLASTIC-RELATED"/>
    <property type="match status" value="1"/>
</dbReference>
<dbReference type="EMBL" id="NQVE01000200">
    <property type="protein sequence ID" value="RAL39727.1"/>
    <property type="molecule type" value="Genomic_DNA"/>
</dbReference>
<dbReference type="FunFam" id="3.20.20.10:FF:000001">
    <property type="entry name" value="Biosynthetic arginine decarboxylase"/>
    <property type="match status" value="1"/>
</dbReference>
<comment type="cofactor">
    <cofactor evidence="1 12 14">
        <name>pyridoxal 5'-phosphate</name>
        <dbReference type="ChEBI" id="CHEBI:597326"/>
    </cofactor>
</comment>
<dbReference type="EC" id="4.1.1.19" evidence="5 14"/>
<dbReference type="SUPFAM" id="SSF50621">
    <property type="entry name" value="Alanine racemase C-terminal domain-like"/>
    <property type="match status" value="1"/>
</dbReference>
<feature type="modified residue" description="N6-(pyridoxal phosphate)lysine" evidence="12">
    <location>
        <position position="189"/>
    </location>
</feature>
<comment type="cofactor">
    <cofactor evidence="2 14">
        <name>Mg(2+)</name>
        <dbReference type="ChEBI" id="CHEBI:18420"/>
    </cofactor>
</comment>
<gene>
    <name evidence="16" type="ORF">DM860_003260</name>
</gene>
<dbReference type="GO" id="GO:0006527">
    <property type="term" value="P:L-arginine catabolic process"/>
    <property type="evidence" value="ECO:0007669"/>
    <property type="project" value="InterPro"/>
</dbReference>
<dbReference type="PROSITE" id="PS00878">
    <property type="entry name" value="ODR_DC_2_1"/>
    <property type="match status" value="1"/>
</dbReference>
<evidence type="ECO:0000256" key="13">
    <source>
        <dbReference type="PIRSR" id="PIRSR600183-50"/>
    </source>
</evidence>
<dbReference type="Gene3D" id="3.20.20.10">
    <property type="entry name" value="Alanine racemase"/>
    <property type="match status" value="1"/>
</dbReference>
<dbReference type="GO" id="GO:0009409">
    <property type="term" value="P:response to cold"/>
    <property type="evidence" value="ECO:0007669"/>
    <property type="project" value="UniProtKB-ARBA"/>
</dbReference>
<comment type="catalytic activity">
    <reaction evidence="11 14">
        <text>L-arginine + H(+) = agmatine + CO2</text>
        <dbReference type="Rhea" id="RHEA:17641"/>
        <dbReference type="ChEBI" id="CHEBI:15378"/>
        <dbReference type="ChEBI" id="CHEBI:16526"/>
        <dbReference type="ChEBI" id="CHEBI:32682"/>
        <dbReference type="ChEBI" id="CHEBI:58145"/>
        <dbReference type="EC" id="4.1.1.19"/>
    </reaction>
</comment>
<evidence type="ECO:0000256" key="1">
    <source>
        <dbReference type="ARBA" id="ARBA00001933"/>
    </source>
</evidence>
<dbReference type="NCBIfam" id="TIGR01273">
    <property type="entry name" value="speA"/>
    <property type="match status" value="1"/>
</dbReference>
<evidence type="ECO:0000259" key="15">
    <source>
        <dbReference type="Pfam" id="PF02784"/>
    </source>
</evidence>
<evidence type="ECO:0000256" key="14">
    <source>
        <dbReference type="RuleBase" id="RU003740"/>
    </source>
</evidence>
<keyword evidence="8 12" id="KW-0663">Pyridoxal phosphate</keyword>
<dbReference type="AlphaFoldDB" id="A0A328D1S7"/>
<evidence type="ECO:0000256" key="5">
    <source>
        <dbReference type="ARBA" id="ARBA00012426"/>
    </source>
</evidence>
<protein>
    <recommendedName>
        <fullName evidence="5 14">Arginine decarboxylase</fullName>
        <ecNumber evidence="5 14">4.1.1.19</ecNumber>
    </recommendedName>
</protein>
<dbReference type="InterPro" id="IPR029066">
    <property type="entry name" value="PLP-binding_barrel"/>
</dbReference>
<evidence type="ECO:0000256" key="12">
    <source>
        <dbReference type="PIRSR" id="PIRSR001336-50"/>
    </source>
</evidence>
<evidence type="ECO:0000256" key="8">
    <source>
        <dbReference type="ARBA" id="ARBA00022898"/>
    </source>
</evidence>
<dbReference type="PROSITE" id="PS00879">
    <property type="entry name" value="ODR_DC_2_2"/>
    <property type="match status" value="1"/>
</dbReference>
<evidence type="ECO:0000256" key="7">
    <source>
        <dbReference type="ARBA" id="ARBA00022842"/>
    </source>
</evidence>
<keyword evidence="10 14" id="KW-0456">Lyase</keyword>
<dbReference type="InterPro" id="IPR002985">
    <property type="entry name" value="Arg_decrbxlase"/>
</dbReference>
<organism evidence="16 17">
    <name type="scientific">Cuscuta australis</name>
    <dbReference type="NCBI Taxonomy" id="267555"/>
    <lineage>
        <taxon>Eukaryota</taxon>
        <taxon>Viridiplantae</taxon>
        <taxon>Streptophyta</taxon>
        <taxon>Embryophyta</taxon>
        <taxon>Tracheophyta</taxon>
        <taxon>Spermatophyta</taxon>
        <taxon>Magnoliopsida</taxon>
        <taxon>eudicotyledons</taxon>
        <taxon>Gunneridae</taxon>
        <taxon>Pentapetalae</taxon>
        <taxon>asterids</taxon>
        <taxon>lamiids</taxon>
        <taxon>Solanales</taxon>
        <taxon>Convolvulaceae</taxon>
        <taxon>Cuscuteae</taxon>
        <taxon>Cuscuta</taxon>
        <taxon>Cuscuta subgen. Grammica</taxon>
        <taxon>Cuscuta sect. Cleistogrammica</taxon>
    </lineage>
</organism>
<dbReference type="Proteomes" id="UP000249390">
    <property type="component" value="Unassembled WGS sequence"/>
</dbReference>
<evidence type="ECO:0000256" key="10">
    <source>
        <dbReference type="ARBA" id="ARBA00023239"/>
    </source>
</evidence>
<keyword evidence="9 14" id="KW-0745">Spermidine biosynthesis</keyword>
<feature type="active site" description="Proton donor" evidence="13">
    <location>
        <position position="589"/>
    </location>
</feature>
<name>A0A328D1S7_9ASTE</name>
<proteinExistence type="inferred from homology"/>
<evidence type="ECO:0000256" key="2">
    <source>
        <dbReference type="ARBA" id="ARBA00001946"/>
    </source>
</evidence>
<dbReference type="Pfam" id="PF02784">
    <property type="entry name" value="Orn_Arg_deC_N"/>
    <property type="match status" value="1"/>
</dbReference>
<dbReference type="InterPro" id="IPR022653">
    <property type="entry name" value="De-COase2_pyr-phos_BS"/>
</dbReference>
<evidence type="ECO:0000256" key="9">
    <source>
        <dbReference type="ARBA" id="ARBA00023066"/>
    </source>
</evidence>
<dbReference type="PIRSF" id="PIRSF001336">
    <property type="entry name" value="Arg_decrbxlase"/>
    <property type="match status" value="1"/>
</dbReference>
<dbReference type="InterPro" id="IPR009006">
    <property type="entry name" value="Ala_racemase/Decarboxylase_C"/>
</dbReference>
<dbReference type="PANTHER" id="PTHR43295">
    <property type="entry name" value="ARGININE DECARBOXYLASE"/>
    <property type="match status" value="1"/>
</dbReference>
<dbReference type="Gene3D" id="2.40.37.10">
    <property type="entry name" value="Lyase, Ornithine Decarboxylase, Chain A, domain 1"/>
    <property type="match status" value="1"/>
</dbReference>
<evidence type="ECO:0000313" key="16">
    <source>
        <dbReference type="EMBL" id="RAL39727.1"/>
    </source>
</evidence>
<dbReference type="Gene3D" id="1.20.58.930">
    <property type="match status" value="1"/>
</dbReference>
<dbReference type="InterPro" id="IPR022657">
    <property type="entry name" value="De-COase2_CS"/>
</dbReference>
<comment type="caution">
    <text evidence="16">The sequence shown here is derived from an EMBL/GenBank/DDBJ whole genome shotgun (WGS) entry which is preliminary data.</text>
</comment>
<keyword evidence="17" id="KW-1185">Reference proteome</keyword>
<evidence type="ECO:0000313" key="17">
    <source>
        <dbReference type="Proteomes" id="UP000249390"/>
    </source>
</evidence>
<dbReference type="PRINTS" id="PR01180">
    <property type="entry name" value="ARGDCRBXLASE"/>
</dbReference>
<evidence type="ECO:0000256" key="3">
    <source>
        <dbReference type="ARBA" id="ARBA00004773"/>
    </source>
</evidence>
<accession>A0A328D1S7</accession>
<dbReference type="GO" id="GO:0008295">
    <property type="term" value="P:spermidine biosynthetic process"/>
    <property type="evidence" value="ECO:0007669"/>
    <property type="project" value="UniProtKB-KW"/>
</dbReference>
<dbReference type="InterPro" id="IPR022644">
    <property type="entry name" value="De-COase2_N"/>
</dbReference>
<reference evidence="16 17" key="1">
    <citation type="submission" date="2018-06" db="EMBL/GenBank/DDBJ databases">
        <title>The Genome of Cuscuta australis (Dodder) Provides Insight into the Evolution of Plant Parasitism.</title>
        <authorList>
            <person name="Liu H."/>
        </authorList>
    </citation>
    <scope>NUCLEOTIDE SEQUENCE [LARGE SCALE GENOMIC DNA]</scope>
    <source>
        <strain evidence="17">cv. Yunnan</strain>
        <tissue evidence="16">Vines</tissue>
    </source>
</reference>